<dbReference type="Gene3D" id="3.40.190.170">
    <property type="entry name" value="Bacterial extracellular solute-binding protein, family 7"/>
    <property type="match status" value="1"/>
</dbReference>
<dbReference type="PANTHER" id="PTHR33376:SF5">
    <property type="entry name" value="EXTRACYTOPLASMIC SOLUTE RECEPTOR PROTEIN"/>
    <property type="match status" value="1"/>
</dbReference>
<dbReference type="InterPro" id="IPR038404">
    <property type="entry name" value="TRAP_DctP_sf"/>
</dbReference>
<reference evidence="2" key="1">
    <citation type="journal article" date="2014" name="Front. Microbiol.">
        <title>High frequency of phylogenetically diverse reductive dehalogenase-homologous genes in deep subseafloor sedimentary metagenomes.</title>
        <authorList>
            <person name="Kawai M."/>
            <person name="Futagami T."/>
            <person name="Toyoda A."/>
            <person name="Takaki Y."/>
            <person name="Nishi S."/>
            <person name="Hori S."/>
            <person name="Arai W."/>
            <person name="Tsubouchi T."/>
            <person name="Morono Y."/>
            <person name="Uchiyama I."/>
            <person name="Ito T."/>
            <person name="Fujiyama A."/>
            <person name="Inagaki F."/>
            <person name="Takami H."/>
        </authorList>
    </citation>
    <scope>NUCLEOTIDE SEQUENCE</scope>
    <source>
        <strain evidence="2">Expedition CK06-06</strain>
    </source>
</reference>
<feature type="non-terminal residue" evidence="2">
    <location>
        <position position="233"/>
    </location>
</feature>
<sequence>MYEGFARFSQKVTAATGGMWVLEPHPGGAIVPASDEVYAVDTGTLDYSYDATSWWRERFPAAGLFNFYVGGLSPMAMLFWMHGEGTDMLQEMLDDAGMNVKVIPGWTGTPEIFLSSTVPLESPDDLKGIKMRTAGDDGSIFARMDVSVMSVPGGELYEAVQRGVVDAFQYSSPAVDYTIATYEIIDYMYLSAARQPCEYLTYSVNKDAWAALPPEYQRIFEAVAWEECIAYLS</sequence>
<dbReference type="GO" id="GO:0055085">
    <property type="term" value="P:transmembrane transport"/>
    <property type="evidence" value="ECO:0007669"/>
    <property type="project" value="InterPro"/>
</dbReference>
<dbReference type="NCBIfam" id="NF037995">
    <property type="entry name" value="TRAP_S1"/>
    <property type="match status" value="1"/>
</dbReference>
<dbReference type="InterPro" id="IPR018389">
    <property type="entry name" value="DctP_fam"/>
</dbReference>
<dbReference type="PANTHER" id="PTHR33376">
    <property type="match status" value="1"/>
</dbReference>
<comment type="caution">
    <text evidence="2">The sequence shown here is derived from an EMBL/GenBank/DDBJ whole genome shotgun (WGS) entry which is preliminary data.</text>
</comment>
<organism evidence="2">
    <name type="scientific">marine sediment metagenome</name>
    <dbReference type="NCBI Taxonomy" id="412755"/>
    <lineage>
        <taxon>unclassified sequences</taxon>
        <taxon>metagenomes</taxon>
        <taxon>ecological metagenomes</taxon>
    </lineage>
</organism>
<protein>
    <submittedName>
        <fullName evidence="2">Uncharacterized protein</fullName>
    </submittedName>
</protein>
<dbReference type="Pfam" id="PF03480">
    <property type="entry name" value="DctP"/>
    <property type="match status" value="1"/>
</dbReference>
<accession>X0TTZ2</accession>
<evidence type="ECO:0000313" key="2">
    <source>
        <dbReference type="EMBL" id="GAF79585.1"/>
    </source>
</evidence>
<name>X0TTZ2_9ZZZZ</name>
<gene>
    <name evidence="2" type="ORF">S01H1_13890</name>
</gene>
<keyword evidence="1" id="KW-0732">Signal</keyword>
<evidence type="ECO:0000256" key="1">
    <source>
        <dbReference type="ARBA" id="ARBA00022729"/>
    </source>
</evidence>
<proteinExistence type="predicted"/>
<dbReference type="AlphaFoldDB" id="X0TTZ2"/>
<dbReference type="SUPFAM" id="SSF53850">
    <property type="entry name" value="Periplasmic binding protein-like II"/>
    <property type="match status" value="1"/>
</dbReference>
<dbReference type="EMBL" id="BARS01007189">
    <property type="protein sequence ID" value="GAF79585.1"/>
    <property type="molecule type" value="Genomic_DNA"/>
</dbReference>